<dbReference type="InterPro" id="IPR039425">
    <property type="entry name" value="RNA_pol_sigma-70-like"/>
</dbReference>
<evidence type="ECO:0000256" key="1">
    <source>
        <dbReference type="ARBA" id="ARBA00010641"/>
    </source>
</evidence>
<dbReference type="SUPFAM" id="SSF88946">
    <property type="entry name" value="Sigma2 domain of RNA polymerase sigma factors"/>
    <property type="match status" value="1"/>
</dbReference>
<dbReference type="InterPro" id="IPR013325">
    <property type="entry name" value="RNA_pol_sigma_r2"/>
</dbReference>
<evidence type="ECO:0000313" key="8">
    <source>
        <dbReference type="Proteomes" id="UP000310532"/>
    </source>
</evidence>
<keyword evidence="8" id="KW-1185">Reference proteome</keyword>
<dbReference type="NCBIfam" id="TIGR02985">
    <property type="entry name" value="Sig70_bacteroi1"/>
    <property type="match status" value="1"/>
</dbReference>
<dbReference type="AlphaFoldDB" id="A0A4V3RC29"/>
<sequence>MFHRYYPLLCAYARRFVGMDDAEEVVQDVFACFWEKRESLLINSSLNAYLFRMVYHRVLNKLAKDDAMHRADERFCQDMNDLLYDEEPFSLEELQQRIEAALASLPETYREAFMLYRMQGLECKEVAARLGVADKLVYYRVQQAVKLLEQSLKDYLPLALLMLSMNANHSHSL</sequence>
<accession>A0A4V3RC29</accession>
<dbReference type="EMBL" id="SRYZ01000011">
    <property type="protein sequence ID" value="TGY07210.1"/>
    <property type="molecule type" value="Genomic_DNA"/>
</dbReference>
<keyword evidence="3" id="KW-0731">Sigma factor</keyword>
<organism evidence="7 8">
    <name type="scientific">Bacteroides muris</name>
    <name type="common">ex Afrizal et al. 2022</name>
    <dbReference type="NCBI Taxonomy" id="2516960"/>
    <lineage>
        <taxon>Bacteria</taxon>
        <taxon>Pseudomonadati</taxon>
        <taxon>Bacteroidota</taxon>
        <taxon>Bacteroidia</taxon>
        <taxon>Bacteroidales</taxon>
        <taxon>Bacteroidaceae</taxon>
        <taxon>Bacteroides</taxon>
    </lineage>
</organism>
<evidence type="ECO:0000259" key="6">
    <source>
        <dbReference type="Pfam" id="PF08281"/>
    </source>
</evidence>
<dbReference type="InterPro" id="IPR014284">
    <property type="entry name" value="RNA_pol_sigma-70_dom"/>
</dbReference>
<dbReference type="InterPro" id="IPR014327">
    <property type="entry name" value="RNA_pol_sigma70_bacteroid"/>
</dbReference>
<evidence type="ECO:0000259" key="5">
    <source>
        <dbReference type="Pfam" id="PF04542"/>
    </source>
</evidence>
<dbReference type="Gene3D" id="1.10.1740.10">
    <property type="match status" value="1"/>
</dbReference>
<evidence type="ECO:0000256" key="2">
    <source>
        <dbReference type="ARBA" id="ARBA00023015"/>
    </source>
</evidence>
<dbReference type="RefSeq" id="WP_136009773.1">
    <property type="nucleotide sequence ID" value="NZ_SRYZ01000011.1"/>
</dbReference>
<dbReference type="PANTHER" id="PTHR43133">
    <property type="entry name" value="RNA POLYMERASE ECF-TYPE SIGMA FACTO"/>
    <property type="match status" value="1"/>
</dbReference>
<dbReference type="GO" id="GO:0003677">
    <property type="term" value="F:DNA binding"/>
    <property type="evidence" value="ECO:0007669"/>
    <property type="project" value="InterPro"/>
</dbReference>
<evidence type="ECO:0000313" key="7">
    <source>
        <dbReference type="EMBL" id="TGY07210.1"/>
    </source>
</evidence>
<dbReference type="Pfam" id="PF08281">
    <property type="entry name" value="Sigma70_r4_2"/>
    <property type="match status" value="1"/>
</dbReference>
<gene>
    <name evidence="7" type="ORF">E5355_07185</name>
</gene>
<feature type="domain" description="RNA polymerase sigma-70 region 2" evidence="5">
    <location>
        <begin position="1"/>
        <end position="65"/>
    </location>
</feature>
<dbReference type="NCBIfam" id="TIGR02937">
    <property type="entry name" value="sigma70-ECF"/>
    <property type="match status" value="1"/>
</dbReference>
<keyword evidence="2" id="KW-0805">Transcription regulation</keyword>
<reference evidence="7 8" key="1">
    <citation type="submission" date="2019-04" db="EMBL/GenBank/DDBJ databases">
        <title>Microbes associate with the intestines of laboratory mice.</title>
        <authorList>
            <person name="Navarre W."/>
            <person name="Wong E."/>
            <person name="Huang K."/>
            <person name="Tropini C."/>
            <person name="Ng K."/>
            <person name="Yu B."/>
        </authorList>
    </citation>
    <scope>NUCLEOTIDE SEQUENCE [LARGE SCALE GENOMIC DNA]</scope>
    <source>
        <strain evidence="7 8">NM69_E16B</strain>
    </source>
</reference>
<comment type="caution">
    <text evidence="7">The sequence shown here is derived from an EMBL/GenBank/DDBJ whole genome shotgun (WGS) entry which is preliminary data.</text>
</comment>
<dbReference type="Gene3D" id="1.10.10.10">
    <property type="entry name" value="Winged helix-like DNA-binding domain superfamily/Winged helix DNA-binding domain"/>
    <property type="match status" value="1"/>
</dbReference>
<dbReference type="InterPro" id="IPR013249">
    <property type="entry name" value="RNA_pol_sigma70_r4_t2"/>
</dbReference>
<keyword evidence="4" id="KW-0804">Transcription</keyword>
<name>A0A4V3RC29_9BACE</name>
<dbReference type="InterPro" id="IPR007627">
    <property type="entry name" value="RNA_pol_sigma70_r2"/>
</dbReference>
<dbReference type="Proteomes" id="UP000310532">
    <property type="component" value="Unassembled WGS sequence"/>
</dbReference>
<comment type="similarity">
    <text evidence="1">Belongs to the sigma-70 factor family. ECF subfamily.</text>
</comment>
<protein>
    <submittedName>
        <fullName evidence="7">RNA polymerase sigma-70 factor</fullName>
    </submittedName>
</protein>
<feature type="domain" description="RNA polymerase sigma factor 70 region 4 type 2" evidence="6">
    <location>
        <begin position="96"/>
        <end position="148"/>
    </location>
</feature>
<dbReference type="SUPFAM" id="SSF88659">
    <property type="entry name" value="Sigma3 and sigma4 domains of RNA polymerase sigma factors"/>
    <property type="match status" value="1"/>
</dbReference>
<evidence type="ECO:0000256" key="4">
    <source>
        <dbReference type="ARBA" id="ARBA00023163"/>
    </source>
</evidence>
<dbReference type="GO" id="GO:0006352">
    <property type="term" value="P:DNA-templated transcription initiation"/>
    <property type="evidence" value="ECO:0007669"/>
    <property type="project" value="InterPro"/>
</dbReference>
<evidence type="ECO:0000256" key="3">
    <source>
        <dbReference type="ARBA" id="ARBA00023082"/>
    </source>
</evidence>
<dbReference type="InterPro" id="IPR013324">
    <property type="entry name" value="RNA_pol_sigma_r3/r4-like"/>
</dbReference>
<dbReference type="Pfam" id="PF04542">
    <property type="entry name" value="Sigma70_r2"/>
    <property type="match status" value="1"/>
</dbReference>
<proteinExistence type="inferred from homology"/>
<dbReference type="InterPro" id="IPR036388">
    <property type="entry name" value="WH-like_DNA-bd_sf"/>
</dbReference>
<dbReference type="PANTHER" id="PTHR43133:SF46">
    <property type="entry name" value="RNA POLYMERASE SIGMA-70 FACTOR ECF SUBFAMILY"/>
    <property type="match status" value="1"/>
</dbReference>
<dbReference type="GO" id="GO:0016987">
    <property type="term" value="F:sigma factor activity"/>
    <property type="evidence" value="ECO:0007669"/>
    <property type="project" value="UniProtKB-KW"/>
</dbReference>